<dbReference type="EMBL" id="FMWP01000018">
    <property type="protein sequence ID" value="SCZ92528.1"/>
    <property type="molecule type" value="Genomic_DNA"/>
</dbReference>
<evidence type="ECO:0000313" key="2">
    <source>
        <dbReference type="Proteomes" id="UP000249723"/>
    </source>
</evidence>
<evidence type="ECO:0000313" key="1">
    <source>
        <dbReference type="EMBL" id="SCZ92528.1"/>
    </source>
</evidence>
<dbReference type="Proteomes" id="UP000249723">
    <property type="component" value="Unassembled WGS sequence"/>
</dbReference>
<sequence>MSMSSATLRTSLHSLARQWPKDPLRPTLQFSDSLQAAVDRVFATPTPAAELGQKQILKAQEMHDSLTRLLANDALKSAPPHLTDSNFLALLLTRQYPMTQKTLQPASFPKHYARMQDGIARASRGEVVKGQSWLEWFKWK</sequence>
<accession>A0A2X0KL72</accession>
<protein>
    <submittedName>
        <fullName evidence="1">BZ3500_MvSof-1268-A1-R1_Chr5-2g07946 protein</fullName>
    </submittedName>
</protein>
<reference evidence="2" key="1">
    <citation type="submission" date="2016-10" db="EMBL/GenBank/DDBJ databases">
        <authorList>
            <person name="Jeantristanb JTB J.-T."/>
            <person name="Ricardo R."/>
        </authorList>
    </citation>
    <scope>NUCLEOTIDE SEQUENCE [LARGE SCALE GENOMIC DNA]</scope>
</reference>
<name>A0A2X0KL72_9BASI</name>
<organism evidence="1 2">
    <name type="scientific">Microbotryum saponariae</name>
    <dbReference type="NCBI Taxonomy" id="289078"/>
    <lineage>
        <taxon>Eukaryota</taxon>
        <taxon>Fungi</taxon>
        <taxon>Dikarya</taxon>
        <taxon>Basidiomycota</taxon>
        <taxon>Pucciniomycotina</taxon>
        <taxon>Microbotryomycetes</taxon>
        <taxon>Microbotryales</taxon>
        <taxon>Microbotryaceae</taxon>
        <taxon>Microbotryum</taxon>
    </lineage>
</organism>
<dbReference type="STRING" id="289078.A0A2X0KL72"/>
<dbReference type="OrthoDB" id="2107880at2759"/>
<dbReference type="Pfam" id="PF20180">
    <property type="entry name" value="UQCC2_CBP6"/>
    <property type="match status" value="1"/>
</dbReference>
<keyword evidence="2" id="KW-1185">Reference proteome</keyword>
<dbReference type="AlphaFoldDB" id="A0A2X0KL72"/>
<proteinExistence type="predicted"/>
<gene>
    <name evidence="1" type="ORF">BZ3500_MVSOF-1268-A1-R1_CHR5-2G07946</name>
</gene>